<accession>F9XCY5</accession>
<dbReference type="EMBL" id="CM001201">
    <property type="protein sequence ID" value="EGP86889.1"/>
    <property type="molecule type" value="Genomic_DNA"/>
</dbReference>
<dbReference type="Proteomes" id="UP000008062">
    <property type="component" value="Chromosome 6"/>
</dbReference>
<feature type="region of interest" description="Disordered" evidence="1">
    <location>
        <begin position="64"/>
        <end position="97"/>
    </location>
</feature>
<dbReference type="AlphaFoldDB" id="F9XCY5"/>
<evidence type="ECO:0000313" key="2">
    <source>
        <dbReference type="EMBL" id="EGP86889.1"/>
    </source>
</evidence>
<evidence type="ECO:0000256" key="1">
    <source>
        <dbReference type="SAM" id="MobiDB-lite"/>
    </source>
</evidence>
<dbReference type="KEGG" id="ztr:MYCGRDRAFT_93764"/>
<keyword evidence="3" id="KW-1185">Reference proteome</keyword>
<dbReference type="RefSeq" id="XP_003851913.1">
    <property type="nucleotide sequence ID" value="XM_003851865.1"/>
</dbReference>
<sequence length="120" mass="12785">MMTSGTGTETETSKNLLTDIAQISFESPGPSIVDILSTGDMRAESAGDAALSAFVAGEHGSAARAGCATTRRSATQKQASVIRETHSQRKAGDEDSFRKASEISFAKACIRRRMMTLRQN</sequence>
<proteinExistence type="predicted"/>
<reference evidence="2 3" key="1">
    <citation type="journal article" date="2011" name="PLoS Genet.">
        <title>Finished genome of the fungal wheat pathogen Mycosphaerella graminicola reveals dispensome structure, chromosome plasticity, and stealth pathogenesis.</title>
        <authorList>
            <person name="Goodwin S.B."/>
            <person name="Ben M'barek S."/>
            <person name="Dhillon B."/>
            <person name="Wittenberg A.H.J."/>
            <person name="Crane C.F."/>
            <person name="Hane J.K."/>
            <person name="Foster A.J."/>
            <person name="Van der Lee T.A.J."/>
            <person name="Grimwood J."/>
            <person name="Aerts A."/>
            <person name="Antoniw J."/>
            <person name="Bailey A."/>
            <person name="Bluhm B."/>
            <person name="Bowler J."/>
            <person name="Bristow J."/>
            <person name="van der Burgt A."/>
            <person name="Canto-Canche B."/>
            <person name="Churchill A.C.L."/>
            <person name="Conde-Ferraez L."/>
            <person name="Cools H.J."/>
            <person name="Coutinho P.M."/>
            <person name="Csukai M."/>
            <person name="Dehal P."/>
            <person name="De Wit P."/>
            <person name="Donzelli B."/>
            <person name="van de Geest H.C."/>
            <person name="van Ham R.C.H.J."/>
            <person name="Hammond-Kosack K.E."/>
            <person name="Henrissat B."/>
            <person name="Kilian A."/>
            <person name="Kobayashi A.K."/>
            <person name="Koopmann E."/>
            <person name="Kourmpetis Y."/>
            <person name="Kuzniar A."/>
            <person name="Lindquist E."/>
            <person name="Lombard V."/>
            <person name="Maliepaard C."/>
            <person name="Martins N."/>
            <person name="Mehrabi R."/>
            <person name="Nap J.P.H."/>
            <person name="Ponomarenko A."/>
            <person name="Rudd J.J."/>
            <person name="Salamov A."/>
            <person name="Schmutz J."/>
            <person name="Schouten H.J."/>
            <person name="Shapiro H."/>
            <person name="Stergiopoulos I."/>
            <person name="Torriani S.F.F."/>
            <person name="Tu H."/>
            <person name="de Vries R.P."/>
            <person name="Waalwijk C."/>
            <person name="Ware S.B."/>
            <person name="Wiebenga A."/>
            <person name="Zwiers L.-H."/>
            <person name="Oliver R.P."/>
            <person name="Grigoriev I.V."/>
            <person name="Kema G.H.J."/>
        </authorList>
    </citation>
    <scope>NUCLEOTIDE SEQUENCE [LARGE SCALE GENOMIC DNA]</scope>
    <source>
        <strain evidence="3">CBS 115943 / IPO323</strain>
    </source>
</reference>
<dbReference type="HOGENOM" id="CLU_2051510_0_0_1"/>
<organism evidence="2 3">
    <name type="scientific">Zymoseptoria tritici (strain CBS 115943 / IPO323)</name>
    <name type="common">Speckled leaf blotch fungus</name>
    <name type="synonym">Septoria tritici</name>
    <dbReference type="NCBI Taxonomy" id="336722"/>
    <lineage>
        <taxon>Eukaryota</taxon>
        <taxon>Fungi</taxon>
        <taxon>Dikarya</taxon>
        <taxon>Ascomycota</taxon>
        <taxon>Pezizomycotina</taxon>
        <taxon>Dothideomycetes</taxon>
        <taxon>Dothideomycetidae</taxon>
        <taxon>Mycosphaerellales</taxon>
        <taxon>Mycosphaerellaceae</taxon>
        <taxon>Zymoseptoria</taxon>
    </lineage>
</organism>
<feature type="compositionally biased region" description="Basic and acidic residues" evidence="1">
    <location>
        <begin position="83"/>
        <end position="97"/>
    </location>
</feature>
<gene>
    <name evidence="2" type="ORF">MYCGRDRAFT_93764</name>
</gene>
<evidence type="ECO:0000313" key="3">
    <source>
        <dbReference type="Proteomes" id="UP000008062"/>
    </source>
</evidence>
<feature type="compositionally biased region" description="Polar residues" evidence="1">
    <location>
        <begin position="70"/>
        <end position="79"/>
    </location>
</feature>
<dbReference type="InParanoid" id="F9XCY5"/>
<name>F9XCY5_ZYMTI</name>
<dbReference type="GeneID" id="13393690"/>
<protein>
    <submittedName>
        <fullName evidence="2">Uncharacterized protein</fullName>
    </submittedName>
</protein>